<protein>
    <submittedName>
        <fullName evidence="1">Uncharacterized protein</fullName>
    </submittedName>
</protein>
<name>A0A820KPA9_9BILA</name>
<sequence>MLNEQFFFHILGDGSFDVILVKSSWHLDFYRFLRHVADDGRTIDGLSNVERYRATEVIIRPIVTSQTRLSNWACDGEAFI</sequence>
<evidence type="ECO:0000313" key="1">
    <source>
        <dbReference type="EMBL" id="CAF4345749.1"/>
    </source>
</evidence>
<organism evidence="1 2">
    <name type="scientific">Rotaria sordida</name>
    <dbReference type="NCBI Taxonomy" id="392033"/>
    <lineage>
        <taxon>Eukaryota</taxon>
        <taxon>Metazoa</taxon>
        <taxon>Spiralia</taxon>
        <taxon>Gnathifera</taxon>
        <taxon>Rotifera</taxon>
        <taxon>Eurotatoria</taxon>
        <taxon>Bdelloidea</taxon>
        <taxon>Philodinida</taxon>
        <taxon>Philodinidae</taxon>
        <taxon>Rotaria</taxon>
    </lineage>
</organism>
<dbReference type="Proteomes" id="UP000663823">
    <property type="component" value="Unassembled WGS sequence"/>
</dbReference>
<feature type="non-terminal residue" evidence="1">
    <location>
        <position position="80"/>
    </location>
</feature>
<gene>
    <name evidence="1" type="ORF">OTI717_LOCUS43384</name>
</gene>
<dbReference type="Gene3D" id="2.60.200.40">
    <property type="match status" value="1"/>
</dbReference>
<dbReference type="InterPro" id="IPR016064">
    <property type="entry name" value="NAD/diacylglycerol_kinase_sf"/>
</dbReference>
<dbReference type="AlphaFoldDB" id="A0A820KPA9"/>
<dbReference type="SUPFAM" id="SSF111331">
    <property type="entry name" value="NAD kinase/diacylglycerol kinase-like"/>
    <property type="match status" value="1"/>
</dbReference>
<reference evidence="1" key="1">
    <citation type="submission" date="2021-02" db="EMBL/GenBank/DDBJ databases">
        <authorList>
            <person name="Nowell W R."/>
        </authorList>
    </citation>
    <scope>NUCLEOTIDE SEQUENCE</scope>
</reference>
<accession>A0A820KPA9</accession>
<proteinExistence type="predicted"/>
<evidence type="ECO:0000313" key="2">
    <source>
        <dbReference type="Proteomes" id="UP000663823"/>
    </source>
</evidence>
<dbReference type="EMBL" id="CAJOAX010061934">
    <property type="protein sequence ID" value="CAF4345749.1"/>
    <property type="molecule type" value="Genomic_DNA"/>
</dbReference>
<comment type="caution">
    <text evidence="1">The sequence shown here is derived from an EMBL/GenBank/DDBJ whole genome shotgun (WGS) entry which is preliminary data.</text>
</comment>